<dbReference type="Pfam" id="PF03618">
    <property type="entry name" value="Kinase-PPPase"/>
    <property type="match status" value="1"/>
</dbReference>
<keyword evidence="3 5" id="KW-0547">Nucleotide-binding</keyword>
<proteinExistence type="inferred from homology"/>
<name>A0A1G6Z851_PEPNI</name>
<comment type="similarity">
    <text evidence="5">Belongs to the pyruvate, phosphate/water dikinase regulatory protein family. PDRP subfamily.</text>
</comment>
<dbReference type="GO" id="GO:0005524">
    <property type="term" value="F:ATP binding"/>
    <property type="evidence" value="ECO:0007669"/>
    <property type="project" value="InterPro"/>
</dbReference>
<keyword evidence="2 5" id="KW-0808">Transferase</keyword>
<keyword evidence="1 5" id="KW-0723">Serine/threonine-protein kinase</keyword>
<dbReference type="InterPro" id="IPR005177">
    <property type="entry name" value="Kinase-pyrophosphorylase"/>
</dbReference>
<dbReference type="PANTHER" id="PTHR31756">
    <property type="entry name" value="PYRUVATE, PHOSPHATE DIKINASE REGULATORY PROTEIN 1, CHLOROPLASTIC"/>
    <property type="match status" value="1"/>
</dbReference>
<comment type="catalytic activity">
    <reaction evidence="5">
        <text>N(tele)-phospho-L-histidyl/L-threonyl-[pyruvate, phosphate dikinase] + ADP = N(tele)-phospho-L-histidyl/O-phospho-L-threonyl-[pyruvate, phosphate dikinase] + AMP + H(+)</text>
        <dbReference type="Rhea" id="RHEA:43692"/>
        <dbReference type="Rhea" id="RHEA-COMP:10650"/>
        <dbReference type="Rhea" id="RHEA-COMP:10651"/>
        <dbReference type="ChEBI" id="CHEBI:15378"/>
        <dbReference type="ChEBI" id="CHEBI:30013"/>
        <dbReference type="ChEBI" id="CHEBI:61977"/>
        <dbReference type="ChEBI" id="CHEBI:83586"/>
        <dbReference type="ChEBI" id="CHEBI:456215"/>
        <dbReference type="ChEBI" id="CHEBI:456216"/>
        <dbReference type="EC" id="2.7.11.32"/>
    </reaction>
</comment>
<keyword evidence="7" id="KW-1185">Reference proteome</keyword>
<dbReference type="RefSeq" id="WP_242868982.1">
    <property type="nucleotide sequence ID" value="NZ_FNAF01000012.1"/>
</dbReference>
<reference evidence="6 7" key="1">
    <citation type="submission" date="2016-10" db="EMBL/GenBank/DDBJ databases">
        <authorList>
            <person name="de Groot N.N."/>
        </authorList>
    </citation>
    <scope>NUCLEOTIDE SEQUENCE [LARGE SCALE GENOMIC DNA]</scope>
    <source>
        <strain evidence="6 7">DSM 20475</strain>
    </source>
</reference>
<keyword evidence="4 5" id="KW-0418">Kinase</keyword>
<dbReference type="Proteomes" id="UP000198995">
    <property type="component" value="Unassembled WGS sequence"/>
</dbReference>
<dbReference type="EC" id="2.7.11.32" evidence="5"/>
<dbReference type="GO" id="GO:0016776">
    <property type="term" value="F:phosphotransferase activity, phosphate group as acceptor"/>
    <property type="evidence" value="ECO:0007669"/>
    <property type="project" value="UniProtKB-UniRule"/>
</dbReference>
<accession>A0A1G6Z851</accession>
<comment type="catalytic activity">
    <reaction evidence="5">
        <text>N(tele)-phospho-L-histidyl/O-phospho-L-threonyl-[pyruvate, phosphate dikinase] + phosphate + H(+) = N(tele)-phospho-L-histidyl/L-threonyl-[pyruvate, phosphate dikinase] + diphosphate</text>
        <dbReference type="Rhea" id="RHEA:43696"/>
        <dbReference type="Rhea" id="RHEA-COMP:10650"/>
        <dbReference type="Rhea" id="RHEA-COMP:10651"/>
        <dbReference type="ChEBI" id="CHEBI:15378"/>
        <dbReference type="ChEBI" id="CHEBI:30013"/>
        <dbReference type="ChEBI" id="CHEBI:33019"/>
        <dbReference type="ChEBI" id="CHEBI:43474"/>
        <dbReference type="ChEBI" id="CHEBI:61977"/>
        <dbReference type="ChEBI" id="CHEBI:83586"/>
        <dbReference type="EC" id="2.7.4.27"/>
    </reaction>
</comment>
<dbReference type="GO" id="GO:0004674">
    <property type="term" value="F:protein serine/threonine kinase activity"/>
    <property type="evidence" value="ECO:0007669"/>
    <property type="project" value="UniProtKB-UniRule"/>
</dbReference>
<dbReference type="EC" id="2.7.4.27" evidence="5"/>
<sequence length="276" mass="31210">MSEMRDYTIYLLSDSLGETAQYVARAAANQFPDVSFHYKPIPFVEDIDYLAQVLDKIDTEKSILMYTLVVKELSDFIRDYCMQRKIPFVDVLALPFQAIGSMTGEQPKGQPGLVQRMDESYFKKIESVEFAIKYDDGKDPTGLKLADLVLIGVSRTSKTPLSMYLAYRGLKVANLPLVPQVKVSEKLFEVPKNRIVGLTIRPDVLGNIRRERLLSLGVVGGSDYTDMARIFEEIDHAEKIMKRIGCPIIDVSHKAVEETANVILQIYYSRGDNIIE</sequence>
<evidence type="ECO:0000256" key="2">
    <source>
        <dbReference type="ARBA" id="ARBA00022679"/>
    </source>
</evidence>
<evidence type="ECO:0000256" key="5">
    <source>
        <dbReference type="HAMAP-Rule" id="MF_00921"/>
    </source>
</evidence>
<dbReference type="GO" id="GO:0043531">
    <property type="term" value="F:ADP binding"/>
    <property type="evidence" value="ECO:0007669"/>
    <property type="project" value="UniProtKB-UniRule"/>
</dbReference>
<comment type="function">
    <text evidence="5">Bifunctional serine/threonine kinase and phosphorylase involved in the regulation of the pyruvate, phosphate dikinase (PPDK) by catalyzing its phosphorylation/dephosphorylation.</text>
</comment>
<evidence type="ECO:0000256" key="4">
    <source>
        <dbReference type="ARBA" id="ARBA00022777"/>
    </source>
</evidence>
<dbReference type="NCBIfam" id="NF003742">
    <property type="entry name" value="PRK05339.1"/>
    <property type="match status" value="1"/>
</dbReference>
<gene>
    <name evidence="6" type="ORF">SAMN04489866_11229</name>
</gene>
<evidence type="ECO:0000256" key="1">
    <source>
        <dbReference type="ARBA" id="ARBA00022527"/>
    </source>
</evidence>
<dbReference type="PANTHER" id="PTHR31756:SF3">
    <property type="entry name" value="PYRUVATE, PHOSPHATE DIKINASE REGULATORY PROTEIN 1, CHLOROPLASTIC"/>
    <property type="match status" value="1"/>
</dbReference>
<dbReference type="EMBL" id="FNAF01000012">
    <property type="protein sequence ID" value="SDD98924.1"/>
    <property type="molecule type" value="Genomic_DNA"/>
</dbReference>
<protein>
    <recommendedName>
        <fullName evidence="5">Putative pyruvate, phosphate dikinase regulatory protein</fullName>
        <shortName evidence="5">PPDK regulatory protein</shortName>
        <ecNumber evidence="5">2.7.11.32</ecNumber>
        <ecNumber evidence="5">2.7.4.27</ecNumber>
    </recommendedName>
</protein>
<dbReference type="InterPro" id="IPR026565">
    <property type="entry name" value="PPDK_reg"/>
</dbReference>
<feature type="binding site" evidence="5">
    <location>
        <begin position="152"/>
        <end position="159"/>
    </location>
    <ligand>
        <name>ADP</name>
        <dbReference type="ChEBI" id="CHEBI:456216"/>
    </ligand>
</feature>
<dbReference type="STRING" id="2741.SAMN04489866_11229"/>
<evidence type="ECO:0000256" key="3">
    <source>
        <dbReference type="ARBA" id="ARBA00022741"/>
    </source>
</evidence>
<dbReference type="AlphaFoldDB" id="A0A1G6Z851"/>
<dbReference type="HAMAP" id="MF_00921">
    <property type="entry name" value="PDRP"/>
    <property type="match status" value="1"/>
</dbReference>
<organism evidence="6 7">
    <name type="scientific">Peptococcus niger</name>
    <dbReference type="NCBI Taxonomy" id="2741"/>
    <lineage>
        <taxon>Bacteria</taxon>
        <taxon>Bacillati</taxon>
        <taxon>Bacillota</taxon>
        <taxon>Clostridia</taxon>
        <taxon>Eubacteriales</taxon>
        <taxon>Peptococcaceae</taxon>
        <taxon>Peptococcus</taxon>
    </lineage>
</organism>
<evidence type="ECO:0000313" key="6">
    <source>
        <dbReference type="EMBL" id="SDD98924.1"/>
    </source>
</evidence>
<evidence type="ECO:0000313" key="7">
    <source>
        <dbReference type="Proteomes" id="UP000198995"/>
    </source>
</evidence>